<evidence type="ECO:0000313" key="1">
    <source>
        <dbReference type="EMBL" id="KAF9452259.1"/>
    </source>
</evidence>
<organism evidence="1 2">
    <name type="scientific">Macrolepiota fuliginosa MF-IS2</name>
    <dbReference type="NCBI Taxonomy" id="1400762"/>
    <lineage>
        <taxon>Eukaryota</taxon>
        <taxon>Fungi</taxon>
        <taxon>Dikarya</taxon>
        <taxon>Basidiomycota</taxon>
        <taxon>Agaricomycotina</taxon>
        <taxon>Agaricomycetes</taxon>
        <taxon>Agaricomycetidae</taxon>
        <taxon>Agaricales</taxon>
        <taxon>Agaricineae</taxon>
        <taxon>Agaricaceae</taxon>
        <taxon>Macrolepiota</taxon>
    </lineage>
</organism>
<dbReference type="EMBL" id="MU151073">
    <property type="protein sequence ID" value="KAF9452259.1"/>
    <property type="molecule type" value="Genomic_DNA"/>
</dbReference>
<dbReference type="OrthoDB" id="3183898at2759"/>
<name>A0A9P6C8H6_9AGAR</name>
<evidence type="ECO:0000313" key="2">
    <source>
        <dbReference type="Proteomes" id="UP000807342"/>
    </source>
</evidence>
<protein>
    <submittedName>
        <fullName evidence="1">Uncharacterized protein</fullName>
    </submittedName>
</protein>
<proteinExistence type="predicted"/>
<feature type="non-terminal residue" evidence="1">
    <location>
        <position position="1"/>
    </location>
</feature>
<accession>A0A9P6C8H6</accession>
<keyword evidence="2" id="KW-1185">Reference proteome</keyword>
<reference evidence="1" key="1">
    <citation type="submission" date="2020-11" db="EMBL/GenBank/DDBJ databases">
        <authorList>
            <consortium name="DOE Joint Genome Institute"/>
            <person name="Ahrendt S."/>
            <person name="Riley R."/>
            <person name="Andreopoulos W."/>
            <person name="Labutti K."/>
            <person name="Pangilinan J."/>
            <person name="Ruiz-Duenas F.J."/>
            <person name="Barrasa J.M."/>
            <person name="Sanchez-Garcia M."/>
            <person name="Camarero S."/>
            <person name="Miyauchi S."/>
            <person name="Serrano A."/>
            <person name="Linde D."/>
            <person name="Babiker R."/>
            <person name="Drula E."/>
            <person name="Ayuso-Fernandez I."/>
            <person name="Pacheco R."/>
            <person name="Padilla G."/>
            <person name="Ferreira P."/>
            <person name="Barriuso J."/>
            <person name="Kellner H."/>
            <person name="Castanera R."/>
            <person name="Alfaro M."/>
            <person name="Ramirez L."/>
            <person name="Pisabarro A.G."/>
            <person name="Kuo A."/>
            <person name="Tritt A."/>
            <person name="Lipzen A."/>
            <person name="He G."/>
            <person name="Yan M."/>
            <person name="Ng V."/>
            <person name="Cullen D."/>
            <person name="Martin F."/>
            <person name="Rosso M.-N."/>
            <person name="Henrissat B."/>
            <person name="Hibbett D."/>
            <person name="Martinez A.T."/>
            <person name="Grigoriev I.V."/>
        </authorList>
    </citation>
    <scope>NUCLEOTIDE SEQUENCE</scope>
    <source>
        <strain evidence="1">MF-IS2</strain>
    </source>
</reference>
<comment type="caution">
    <text evidence="1">The sequence shown here is derived from an EMBL/GenBank/DDBJ whole genome shotgun (WGS) entry which is preliminary data.</text>
</comment>
<dbReference type="Proteomes" id="UP000807342">
    <property type="component" value="Unassembled WGS sequence"/>
</dbReference>
<sequence length="170" mass="19383">AGTYQLFFTGRDDPRCCMLIGEDTKPVYLSFETNPNQSLRTLVYRNNKDLCAQLEWGTGPYLGNAAVGPRQLPMSQLVLPGSADNARKFFSSDGKEFEWRRIREDTMAYDLFMAPNVRIALFRKYNQLTAIGPSHGLIQYTFSNDNLLIEALVSLLLNRWIDMNQIQFSG</sequence>
<gene>
    <name evidence="1" type="ORF">P691DRAFT_661400</name>
</gene>
<dbReference type="AlphaFoldDB" id="A0A9P6C8H6"/>